<reference evidence="1 2" key="1">
    <citation type="submission" date="2021-01" db="EMBL/GenBank/DDBJ databases">
        <title>Whole genome shotgun sequence of Microbispora corallina NBRC 16416.</title>
        <authorList>
            <person name="Komaki H."/>
            <person name="Tamura T."/>
        </authorList>
    </citation>
    <scope>NUCLEOTIDE SEQUENCE [LARGE SCALE GENOMIC DNA]</scope>
    <source>
        <strain evidence="1 2">NBRC 16416</strain>
    </source>
</reference>
<organism evidence="1 2">
    <name type="scientific">Microbispora corallina</name>
    <dbReference type="NCBI Taxonomy" id="83302"/>
    <lineage>
        <taxon>Bacteria</taxon>
        <taxon>Bacillati</taxon>
        <taxon>Actinomycetota</taxon>
        <taxon>Actinomycetes</taxon>
        <taxon>Streptosporangiales</taxon>
        <taxon>Streptosporangiaceae</taxon>
        <taxon>Microbispora</taxon>
    </lineage>
</organism>
<gene>
    <name evidence="1" type="ORF">Mco01_64870</name>
</gene>
<name>A0ABQ4G8U1_9ACTN</name>
<proteinExistence type="predicted"/>
<dbReference type="EMBL" id="BOOC01000040">
    <property type="protein sequence ID" value="GIH43487.1"/>
    <property type="molecule type" value="Genomic_DNA"/>
</dbReference>
<dbReference type="Proteomes" id="UP000603904">
    <property type="component" value="Unassembled WGS sequence"/>
</dbReference>
<keyword evidence="2" id="KW-1185">Reference proteome</keyword>
<evidence type="ECO:0000313" key="2">
    <source>
        <dbReference type="Proteomes" id="UP000603904"/>
    </source>
</evidence>
<accession>A0ABQ4G8U1</accession>
<comment type="caution">
    <text evidence="1">The sequence shown here is derived from an EMBL/GenBank/DDBJ whole genome shotgun (WGS) entry which is preliminary data.</text>
</comment>
<evidence type="ECO:0000313" key="1">
    <source>
        <dbReference type="EMBL" id="GIH43487.1"/>
    </source>
</evidence>
<protein>
    <submittedName>
        <fullName evidence="1">Uncharacterized protein</fullName>
    </submittedName>
</protein>
<sequence length="59" mass="6205">MLGKSDAFGTLVAQSTAKVPLQRCCTAGKYSHGAALTYQTEVDHTSGQDPLPVLEKAVL</sequence>